<dbReference type="Proteomes" id="UP000282106">
    <property type="component" value="Unassembled WGS sequence"/>
</dbReference>
<dbReference type="InterPro" id="IPR035243">
    <property type="entry name" value="TamA_POTRA_Dom_1"/>
</dbReference>
<feature type="compositionally biased region" description="Low complexity" evidence="11">
    <location>
        <begin position="15"/>
        <end position="27"/>
    </location>
</feature>
<dbReference type="Pfam" id="PF17243">
    <property type="entry name" value="POTRA_TamA_1"/>
    <property type="match status" value="1"/>
</dbReference>
<evidence type="ECO:0000256" key="9">
    <source>
        <dbReference type="ARBA" id="ARBA00033063"/>
    </source>
</evidence>
<dbReference type="FunCoup" id="A0A3N0VLU3">
    <property type="interactions" value="89"/>
</dbReference>
<evidence type="ECO:0000256" key="1">
    <source>
        <dbReference type="ARBA" id="ARBA00004442"/>
    </source>
</evidence>
<evidence type="ECO:0000256" key="7">
    <source>
        <dbReference type="ARBA" id="ARBA00023136"/>
    </source>
</evidence>
<keyword evidence="4" id="KW-1134">Transmembrane beta strand</keyword>
<keyword evidence="5" id="KW-0812">Transmembrane</keyword>
<evidence type="ECO:0000313" key="15">
    <source>
        <dbReference type="EMBL" id="ROH93753.1"/>
    </source>
</evidence>
<dbReference type="EMBL" id="RJVO01000001">
    <property type="protein sequence ID" value="ROH93753.1"/>
    <property type="molecule type" value="Genomic_DNA"/>
</dbReference>
<evidence type="ECO:0000256" key="10">
    <source>
        <dbReference type="ARBA" id="ARBA00093548"/>
    </source>
</evidence>
<dbReference type="AlphaFoldDB" id="A0A3N0VLU3"/>
<keyword evidence="6" id="KW-0732">Signal</keyword>
<evidence type="ECO:0000313" key="16">
    <source>
        <dbReference type="Proteomes" id="UP000282106"/>
    </source>
</evidence>
<comment type="caution">
    <text evidence="15">The sequence shown here is derived from an EMBL/GenBank/DDBJ whole genome shotgun (WGS) entry which is preliminary data.</text>
</comment>
<feature type="domain" description="Bacterial surface antigen (D15)" evidence="12">
    <location>
        <begin position="482"/>
        <end position="686"/>
    </location>
</feature>
<evidence type="ECO:0000259" key="14">
    <source>
        <dbReference type="Pfam" id="PF17243"/>
    </source>
</evidence>
<comment type="subcellular location">
    <subcellularLocation>
        <location evidence="1">Cell outer membrane</location>
    </subcellularLocation>
</comment>
<keyword evidence="7" id="KW-0472">Membrane</keyword>
<dbReference type="InterPro" id="IPR010827">
    <property type="entry name" value="BamA/TamA_POTRA"/>
</dbReference>
<dbReference type="GO" id="GO:0009306">
    <property type="term" value="P:protein secretion"/>
    <property type="evidence" value="ECO:0007669"/>
    <property type="project" value="TreeGrafter"/>
</dbReference>
<evidence type="ECO:0000256" key="8">
    <source>
        <dbReference type="ARBA" id="ARBA00023237"/>
    </source>
</evidence>
<keyword evidence="16" id="KW-1185">Reference proteome</keyword>
<dbReference type="Pfam" id="PF01103">
    <property type="entry name" value="Omp85"/>
    <property type="match status" value="1"/>
</dbReference>
<comment type="similarity">
    <text evidence="2">Belongs to the TamA family.</text>
</comment>
<evidence type="ECO:0000259" key="13">
    <source>
        <dbReference type="Pfam" id="PF07244"/>
    </source>
</evidence>
<evidence type="ECO:0000256" key="5">
    <source>
        <dbReference type="ARBA" id="ARBA00022692"/>
    </source>
</evidence>
<feature type="domain" description="POTRA" evidence="13">
    <location>
        <begin position="318"/>
        <end position="369"/>
    </location>
</feature>
<evidence type="ECO:0000256" key="4">
    <source>
        <dbReference type="ARBA" id="ARBA00022452"/>
    </source>
</evidence>
<dbReference type="GO" id="GO:0009279">
    <property type="term" value="C:cell outer membrane"/>
    <property type="evidence" value="ECO:0007669"/>
    <property type="project" value="UniProtKB-SubCell"/>
</dbReference>
<protein>
    <recommendedName>
        <fullName evidence="3">Translocation and assembly module subunit TamA</fullName>
    </recommendedName>
    <alternativeName>
        <fullName evidence="9">Autotransporter assembly factor TamA</fullName>
    </alternativeName>
</protein>
<dbReference type="Gene3D" id="2.40.160.50">
    <property type="entry name" value="membrane protein fhac: a member of the omp85/tpsb transporter family"/>
    <property type="match status" value="1"/>
</dbReference>
<gene>
    <name evidence="15" type="ORF">ED208_04315</name>
</gene>
<reference evidence="15 16" key="1">
    <citation type="submission" date="2018-10" db="EMBL/GenBank/DDBJ databases">
        <authorList>
            <person name="Chen W.-M."/>
        </authorList>
    </citation>
    <scope>NUCLEOTIDE SEQUENCE [LARGE SCALE GENOMIC DNA]</scope>
    <source>
        <strain evidence="15 16">THS-13</strain>
    </source>
</reference>
<comment type="subunit">
    <text evidence="10">Interacts with TamB to form the translocation and assembly module (TAM).</text>
</comment>
<evidence type="ECO:0000259" key="12">
    <source>
        <dbReference type="Pfam" id="PF01103"/>
    </source>
</evidence>
<sequence length="702" mass="76166">MSRPASSATARCSTSPASVAVAPRRPAGWSARVWARHRPPARPDRADARPQPRLVLAHNAGPVCSRLRMSLHVFRTATPALLLALASCLARAQEASPEPPAASAPAEPAVAESATPEPAATVPATEPAGPTTAVSVDPPRAAAVERVTVDFRITGLEEPELTNAYNWLGYVAEDQREGLVPNRLKTLHDEAEKSIGKSLQPYGYYRPTINKRLEGGPKDYFAYYQVDHGPAVHWLPAQIELTGPGAAALRARSRELGPPPGARLQHAEYEDSKDRLLALAHGEGYLDASFSHAELRVDPEQGTALAVLVLETGPQWQFGEVRIEGDSRIDEDVIRRYLRLVPGEPYSQQKLLDTQFALTDLDYFAKVEVGGLREQAVGQRIPVQVRVEHSKSRRDDFGLGYGTDTGARASVGTEFRRLNQRGHKLRVTVRASQKLSGASGEYRVPIGSEPGEYVGISGDAGEEKLSYGVERKYSLATSINRLDGNWDRRYYLKFQRSLFDFNEGEDSAVSVLAPGLTLSRQWLDDPAYARYGFSVWADTHGGQKGLISDASFLQGRVRLKGALPLWREGRLLARVEIGATAAAEFNKLPPDERFFAGGDQSVRGYNYQAIGASRDDNGGVIGGRYLNVFSIEAEQAIKGALGLALFGDAGGVGDSPAPELHFGVGIGLRYRAPFGSVTVDLAHPLDPDEPVVRLHLGVRVGL</sequence>
<accession>A0A3N0VLU3</accession>
<dbReference type="InParanoid" id="A0A3N0VLU3"/>
<organism evidence="15 16">
    <name type="scientific">Stagnimonas aquatica</name>
    <dbReference type="NCBI Taxonomy" id="2689987"/>
    <lineage>
        <taxon>Bacteria</taxon>
        <taxon>Pseudomonadati</taxon>
        <taxon>Pseudomonadota</taxon>
        <taxon>Gammaproteobacteria</taxon>
        <taxon>Nevskiales</taxon>
        <taxon>Nevskiaceae</taxon>
        <taxon>Stagnimonas</taxon>
    </lineage>
</organism>
<dbReference type="Pfam" id="PF07244">
    <property type="entry name" value="POTRA"/>
    <property type="match status" value="1"/>
</dbReference>
<evidence type="ECO:0000256" key="3">
    <source>
        <dbReference type="ARBA" id="ARBA00015419"/>
    </source>
</evidence>
<evidence type="ECO:0000256" key="2">
    <source>
        <dbReference type="ARBA" id="ARBA00010248"/>
    </source>
</evidence>
<feature type="region of interest" description="Disordered" evidence="11">
    <location>
        <begin position="97"/>
        <end position="139"/>
    </location>
</feature>
<feature type="domain" description="TamA POTRA" evidence="14">
    <location>
        <begin position="151"/>
        <end position="227"/>
    </location>
</feature>
<dbReference type="PANTHER" id="PTHR12815">
    <property type="entry name" value="SORTING AND ASSEMBLY MACHINERY SAMM50 PROTEIN FAMILY MEMBER"/>
    <property type="match status" value="1"/>
</dbReference>
<proteinExistence type="inferred from homology"/>
<feature type="compositionally biased region" description="Low complexity" evidence="11">
    <location>
        <begin position="103"/>
        <end position="134"/>
    </location>
</feature>
<keyword evidence="8" id="KW-0998">Cell outer membrane</keyword>
<dbReference type="GO" id="GO:0097347">
    <property type="term" value="C:TAM protein secretion complex"/>
    <property type="evidence" value="ECO:0007669"/>
    <property type="project" value="TreeGrafter"/>
</dbReference>
<name>A0A3N0VLU3_9GAMM</name>
<dbReference type="InterPro" id="IPR039910">
    <property type="entry name" value="D15-like"/>
</dbReference>
<feature type="compositionally biased region" description="Polar residues" evidence="11">
    <location>
        <begin position="1"/>
        <end position="14"/>
    </location>
</feature>
<dbReference type="PANTHER" id="PTHR12815:SF47">
    <property type="entry name" value="TRANSLOCATION AND ASSEMBLY MODULE SUBUNIT TAMA"/>
    <property type="match status" value="1"/>
</dbReference>
<feature type="compositionally biased region" description="Basic and acidic residues" evidence="11">
    <location>
        <begin position="41"/>
        <end position="50"/>
    </location>
</feature>
<feature type="region of interest" description="Disordered" evidence="11">
    <location>
        <begin position="1"/>
        <end position="53"/>
    </location>
</feature>
<evidence type="ECO:0000256" key="11">
    <source>
        <dbReference type="SAM" id="MobiDB-lite"/>
    </source>
</evidence>
<dbReference type="Gene3D" id="3.10.20.310">
    <property type="entry name" value="membrane protein fhac"/>
    <property type="match status" value="3"/>
</dbReference>
<evidence type="ECO:0000256" key="6">
    <source>
        <dbReference type="ARBA" id="ARBA00022729"/>
    </source>
</evidence>
<dbReference type="InterPro" id="IPR000184">
    <property type="entry name" value="Bac_surfAg_D15"/>
</dbReference>